<dbReference type="EC" id="2.7.11.1" evidence="1"/>
<evidence type="ECO:0000256" key="3">
    <source>
        <dbReference type="ARBA" id="ARBA00022614"/>
    </source>
</evidence>
<dbReference type="PROSITE" id="PS51424">
    <property type="entry name" value="ROC"/>
    <property type="match status" value="1"/>
</dbReference>
<dbReference type="SUPFAM" id="SSF52058">
    <property type="entry name" value="L domain-like"/>
    <property type="match status" value="1"/>
</dbReference>
<organism evidence="13 14">
    <name type="scientific">Nostoc favosum CHAB5714</name>
    <dbReference type="NCBI Taxonomy" id="2780399"/>
    <lineage>
        <taxon>Bacteria</taxon>
        <taxon>Bacillati</taxon>
        <taxon>Cyanobacteriota</taxon>
        <taxon>Cyanophyceae</taxon>
        <taxon>Nostocales</taxon>
        <taxon>Nostocaceae</taxon>
        <taxon>Nostoc</taxon>
        <taxon>Nostoc favosum</taxon>
    </lineage>
</organism>
<dbReference type="PRINTS" id="PR00019">
    <property type="entry name" value="LEURICHRPT"/>
</dbReference>
<dbReference type="EMBL" id="JAIVFQ010000055">
    <property type="protein sequence ID" value="MCC5602630.1"/>
    <property type="molecule type" value="Genomic_DNA"/>
</dbReference>
<evidence type="ECO:0000256" key="5">
    <source>
        <dbReference type="ARBA" id="ARBA00022737"/>
    </source>
</evidence>
<dbReference type="Gene3D" id="3.30.310.200">
    <property type="match status" value="1"/>
</dbReference>
<dbReference type="InterPro" id="IPR032675">
    <property type="entry name" value="LRR_dom_sf"/>
</dbReference>
<dbReference type="Pfam" id="PF00560">
    <property type="entry name" value="LRR_1"/>
    <property type="match status" value="3"/>
</dbReference>
<evidence type="ECO:0000259" key="12">
    <source>
        <dbReference type="PROSITE" id="PS51424"/>
    </source>
</evidence>
<keyword evidence="6" id="KW-0547">Nucleotide-binding</keyword>
<sequence length="1015" mass="116396">MANRCQHLFEKIREAKEKRLKELDLSNDWNTDAKEKLTEIPAEVFELEWLEVFNLSFNELTTLPEAIARLQQLTSLNLIGNELTTLPEAIARLQQLTTLHLRDNRLTTLPEAIAHLQQLTSLDLRGNKLTTLPEAIAHLQQLTSLDLSFNELTTLPEAITHLQQLTSLNLRDSQLATLPEAIAHLQQLTSLNLRDNQLTTLPEVIAHLQQLTSLDLNGNKLTMLPEAITSLQQLITLDLSRNKLTTLPEAIARLQQLITLDLSRNRLTTLPEAITRLEQLTSLDLSRNRLTTLPEAITRLQQLTSLDLSFNQLTTLPEMIARLQQLTSLDLNGNKLTMLPEAITSLQQLTSLNLNYNPIEKPPQEVVEKGIKAIKDYLRQIQVEGTDYLCEAKLLIVGEGGAGKTTLAKKIENQNYKLREEDSTKGIEVIQWHFPMENRREFRVNIWDFGGQEIYHATHQFFLTKRSLYVLVADTRKEDTDFHYWLNVVELLSDNSPLLIIKNEKQNRHREINERELRGQFTNLKETLPTNLADNKGLEQVLEQIKHYIKNLPHIGNPLPKTWVRVREALESDARNYISLDEYLNICQQNGFTQRNYKLQLSSYLHDFGVCLHFQEDPLLNKTVILKPKWGTDAVYKVLDNEKVIRNLGSFTRSDLANIWCEDEYTTMHDELLRLMINFKLCYEIPRSQGKYIAPQLLSANQPSYDWNESNNLILRYTYEFMPKGIITQFIVAMHELINEQKCVWKSGVVLSKDQTKAEVIEYYSKREIKIRFSGHYKRDLMTIVTHELDKIHTLYKRLKYNKLIPCNCYTICKDSQEPHFYPFEILRQFVADNQAGIQCQKSYQMVKVSGLIDDVIKGGKERFFGEQLGVEPNPPQSPQISSNININLNQVQEQKNQIRQKENNSMSTFNHSGSGDNVGGDKVMRDKIGTQINNSQNLAQAAKDIKELLDQLSQEYSNTAIVGVKAVEEIEQKPKLKARIINALKEAGSEALEKAVDHPAVSIVIAATKGFMDT</sequence>
<evidence type="ECO:0000256" key="2">
    <source>
        <dbReference type="ARBA" id="ARBA00022527"/>
    </source>
</evidence>
<keyword evidence="3" id="KW-0433">Leucine-rich repeat</keyword>
<dbReference type="InterPro" id="IPR050216">
    <property type="entry name" value="LRR_domain-containing"/>
</dbReference>
<dbReference type="SMART" id="SM00365">
    <property type="entry name" value="LRR_SD22"/>
    <property type="match status" value="8"/>
</dbReference>
<keyword evidence="8" id="KW-0067">ATP-binding</keyword>
<comment type="catalytic activity">
    <reaction evidence="10">
        <text>L-threonyl-[protein] + ATP = O-phospho-L-threonyl-[protein] + ADP + H(+)</text>
        <dbReference type="Rhea" id="RHEA:46608"/>
        <dbReference type="Rhea" id="RHEA-COMP:11060"/>
        <dbReference type="Rhea" id="RHEA-COMP:11605"/>
        <dbReference type="ChEBI" id="CHEBI:15378"/>
        <dbReference type="ChEBI" id="CHEBI:30013"/>
        <dbReference type="ChEBI" id="CHEBI:30616"/>
        <dbReference type="ChEBI" id="CHEBI:61977"/>
        <dbReference type="ChEBI" id="CHEBI:456216"/>
        <dbReference type="EC" id="2.7.11.1"/>
    </reaction>
</comment>
<keyword evidence="14" id="KW-1185">Reference proteome</keyword>
<dbReference type="InterPro" id="IPR027417">
    <property type="entry name" value="P-loop_NTPase"/>
</dbReference>
<dbReference type="InterPro" id="IPR003591">
    <property type="entry name" value="Leu-rich_rpt_typical-subtyp"/>
</dbReference>
<proteinExistence type="predicted"/>
<dbReference type="InterPro" id="IPR001611">
    <property type="entry name" value="Leu-rich_rpt"/>
</dbReference>
<dbReference type="Gene3D" id="3.40.50.300">
    <property type="entry name" value="P-loop containing nucleotide triphosphate hydrolases"/>
    <property type="match status" value="1"/>
</dbReference>
<reference evidence="13 14" key="1">
    <citation type="journal article" date="2021" name="Microorganisms">
        <title>Genome Evolution of Filamentous Cyanobacterium Nostoc Species: From Facultative Symbiosis to Free Living.</title>
        <authorList>
            <person name="Huo D."/>
            <person name="Li H."/>
            <person name="Cai F."/>
            <person name="Guo X."/>
            <person name="Qiao Z."/>
            <person name="Wang W."/>
            <person name="Yu G."/>
            <person name="Li R."/>
        </authorList>
    </citation>
    <scope>NUCLEOTIDE SEQUENCE [LARGE SCALE GENOMIC DNA]</scope>
    <source>
        <strain evidence="13 14">CHAB 5714</strain>
    </source>
</reference>
<dbReference type="Gene3D" id="3.80.10.10">
    <property type="entry name" value="Ribonuclease Inhibitor"/>
    <property type="match status" value="3"/>
</dbReference>
<dbReference type="Pfam" id="PF13855">
    <property type="entry name" value="LRR_8"/>
    <property type="match status" value="4"/>
</dbReference>
<dbReference type="Gene3D" id="1.10.10.2200">
    <property type="match status" value="1"/>
</dbReference>
<keyword evidence="5" id="KW-0677">Repeat</keyword>
<comment type="caution">
    <text evidence="13">The sequence shown here is derived from an EMBL/GenBank/DDBJ whole genome shotgun (WGS) entry which is preliminary data.</text>
</comment>
<feature type="domain" description="Roc" evidence="12">
    <location>
        <begin position="385"/>
        <end position="552"/>
    </location>
</feature>
<dbReference type="SMART" id="SM00364">
    <property type="entry name" value="LRR_BAC"/>
    <property type="match status" value="13"/>
</dbReference>
<dbReference type="SMART" id="SM00369">
    <property type="entry name" value="LRR_TYP"/>
    <property type="match status" value="14"/>
</dbReference>
<evidence type="ECO:0000256" key="8">
    <source>
        <dbReference type="ARBA" id="ARBA00022840"/>
    </source>
</evidence>
<keyword evidence="7" id="KW-0418">Kinase</keyword>
<dbReference type="InterPro" id="IPR057263">
    <property type="entry name" value="COR-B"/>
</dbReference>
<dbReference type="Gene3D" id="1.10.10.10">
    <property type="entry name" value="Winged helix-like DNA-binding domain superfamily/Winged helix DNA-binding domain"/>
    <property type="match status" value="1"/>
</dbReference>
<keyword evidence="4" id="KW-0808">Transferase</keyword>
<dbReference type="Pfam" id="PF08477">
    <property type="entry name" value="Roc"/>
    <property type="match status" value="1"/>
</dbReference>
<dbReference type="PANTHER" id="PTHR48051:SF54">
    <property type="entry name" value="LEUCINE-RICH REPEAT-CONTAINING PROTEIN"/>
    <property type="match status" value="1"/>
</dbReference>
<evidence type="ECO:0000256" key="9">
    <source>
        <dbReference type="ARBA" id="ARBA00023134"/>
    </source>
</evidence>
<name>A0ABS8IEH0_9NOSO</name>
<dbReference type="InterPro" id="IPR032171">
    <property type="entry name" value="COR-A"/>
</dbReference>
<dbReference type="InterPro" id="IPR036388">
    <property type="entry name" value="WH-like_DNA-bd_sf"/>
</dbReference>
<comment type="catalytic activity">
    <reaction evidence="11">
        <text>L-seryl-[protein] + ATP = O-phospho-L-seryl-[protein] + ADP + H(+)</text>
        <dbReference type="Rhea" id="RHEA:17989"/>
        <dbReference type="Rhea" id="RHEA-COMP:9863"/>
        <dbReference type="Rhea" id="RHEA-COMP:11604"/>
        <dbReference type="ChEBI" id="CHEBI:15378"/>
        <dbReference type="ChEBI" id="CHEBI:29999"/>
        <dbReference type="ChEBI" id="CHEBI:30616"/>
        <dbReference type="ChEBI" id="CHEBI:83421"/>
        <dbReference type="ChEBI" id="CHEBI:456216"/>
        <dbReference type="EC" id="2.7.11.1"/>
    </reaction>
</comment>
<gene>
    <name evidence="13" type="ORF">LC586_26410</name>
</gene>
<dbReference type="PROSITE" id="PS51450">
    <property type="entry name" value="LRR"/>
    <property type="match status" value="10"/>
</dbReference>
<evidence type="ECO:0000313" key="14">
    <source>
        <dbReference type="Proteomes" id="UP001199525"/>
    </source>
</evidence>
<evidence type="ECO:0000256" key="11">
    <source>
        <dbReference type="ARBA" id="ARBA00048679"/>
    </source>
</evidence>
<keyword evidence="9" id="KW-0342">GTP-binding</keyword>
<accession>A0ABS8IEH0</accession>
<evidence type="ECO:0000256" key="1">
    <source>
        <dbReference type="ARBA" id="ARBA00012513"/>
    </source>
</evidence>
<evidence type="ECO:0000313" key="13">
    <source>
        <dbReference type="EMBL" id="MCC5602630.1"/>
    </source>
</evidence>
<dbReference type="Pfam" id="PF25497">
    <property type="entry name" value="COR-B"/>
    <property type="match status" value="1"/>
</dbReference>
<evidence type="ECO:0000256" key="10">
    <source>
        <dbReference type="ARBA" id="ARBA00047899"/>
    </source>
</evidence>
<evidence type="ECO:0000256" key="6">
    <source>
        <dbReference type="ARBA" id="ARBA00022741"/>
    </source>
</evidence>
<evidence type="ECO:0000256" key="4">
    <source>
        <dbReference type="ARBA" id="ARBA00022679"/>
    </source>
</evidence>
<dbReference type="Proteomes" id="UP001199525">
    <property type="component" value="Unassembled WGS sequence"/>
</dbReference>
<dbReference type="InterPro" id="IPR020859">
    <property type="entry name" value="ROC"/>
</dbReference>
<dbReference type="RefSeq" id="WP_229488180.1">
    <property type="nucleotide sequence ID" value="NZ_JAIVFQ010000055.1"/>
</dbReference>
<protein>
    <recommendedName>
        <fullName evidence="1">non-specific serine/threonine protein kinase</fullName>
        <ecNumber evidence="1">2.7.11.1</ecNumber>
    </recommendedName>
</protein>
<dbReference type="SUPFAM" id="SSF52540">
    <property type="entry name" value="P-loop containing nucleoside triphosphate hydrolases"/>
    <property type="match status" value="1"/>
</dbReference>
<dbReference type="PANTHER" id="PTHR48051">
    <property type="match status" value="1"/>
</dbReference>
<evidence type="ECO:0000256" key="7">
    <source>
        <dbReference type="ARBA" id="ARBA00022777"/>
    </source>
</evidence>
<dbReference type="PRINTS" id="PR00449">
    <property type="entry name" value="RASTRNSFRMNG"/>
</dbReference>
<dbReference type="Pfam" id="PF16095">
    <property type="entry name" value="COR-A"/>
    <property type="match status" value="1"/>
</dbReference>
<keyword evidence="2" id="KW-0723">Serine/threonine-protein kinase</keyword>